<evidence type="ECO:0000256" key="1">
    <source>
        <dbReference type="ARBA" id="ARBA00004571"/>
    </source>
</evidence>
<dbReference type="InterPro" id="IPR008969">
    <property type="entry name" value="CarboxyPept-like_regulatory"/>
</dbReference>
<keyword evidence="5 9" id="KW-0798">TonB box</keyword>
<evidence type="ECO:0000256" key="9">
    <source>
        <dbReference type="RuleBase" id="RU003357"/>
    </source>
</evidence>
<evidence type="ECO:0000259" key="11">
    <source>
        <dbReference type="Pfam" id="PF00593"/>
    </source>
</evidence>
<name>A0A4Q7MEI8_9BACT</name>
<keyword evidence="7 8" id="KW-0998">Cell outer membrane</keyword>
<evidence type="ECO:0000256" key="6">
    <source>
        <dbReference type="ARBA" id="ARBA00023136"/>
    </source>
</evidence>
<evidence type="ECO:0000259" key="12">
    <source>
        <dbReference type="Pfam" id="PF07715"/>
    </source>
</evidence>
<feature type="signal peptide" evidence="10">
    <location>
        <begin position="1"/>
        <end position="17"/>
    </location>
</feature>
<accession>A0A4Q7MEI8</accession>
<reference evidence="13 14" key="1">
    <citation type="submission" date="2019-02" db="EMBL/GenBank/DDBJ databases">
        <title>Genomic Encyclopedia of Type Strains, Phase IV (KMG-IV): sequencing the most valuable type-strain genomes for metagenomic binning, comparative biology and taxonomic classification.</title>
        <authorList>
            <person name="Goeker M."/>
        </authorList>
    </citation>
    <scope>NUCLEOTIDE SEQUENCE [LARGE SCALE GENOMIC DNA]</scope>
    <source>
        <strain evidence="13 14">DSM 18116</strain>
    </source>
</reference>
<keyword evidence="10" id="KW-0732">Signal</keyword>
<dbReference type="Proteomes" id="UP000293874">
    <property type="component" value="Unassembled WGS sequence"/>
</dbReference>
<dbReference type="Pfam" id="PF00593">
    <property type="entry name" value="TonB_dep_Rec_b-barrel"/>
    <property type="match status" value="1"/>
</dbReference>
<sequence>MKLLIILLTVTFVHCYAGGNAQTVTLSGKDLTLKQIFTAIRQQTGYRVMTNSMLDSNKRTISLTVYEMAVAELLDMVLKEQPFRYVIEGKTIFLSEKPTHENGLMEKPSPPVEEREPVHGLVQDSTGNALAGATVMNKRTKKTVQTDPKGQFEIEADHGDVLVVSFIGFENKVLPVQGKLLVAIMQVSRSPLDVVQVQAYGTTSRRIATGNILTVKGADIARQPVSNPILALSGRVPNLIISPASGLPNAPVTIQLRGQNSLSAQSLRSEPLIIVDGVPFQNTLSGSQFTSFGSVGAKISALSFINPSDIEQIDVLTDADATSIYGSRGGNGVILVTTKKGKAGDARFSAGITMGNSRRSNRLTLLNTEQYLNMRRQAYIMNNMEVPDLNTADKNSSNYDLTLWDPNRETDWQDVLLGNSTPYLNANASLSGGSSTVQYLISGTYNKQRYIFPGENKYETGSALLSINGKSPNGRLRMGINTSYTINNSLSPNEDFSRLALRLAPNAPAIYHEGGTLNWEANPASPTGQASWENPFALLERKTTVRSDNIRASANFSYELLKDLVASASIGYSQITTRNLFISPMSAIDPSQLNATGQSFFSNNVSRSYTVDPQLTWRTDLFGGNLDLLAGASVQGQSSLSESFGAFGYTSDALLKDLGAAPQVGADNTSNQYKYAAAFGRITYNYNNRYILNLTGRRDGSSRFGPGNQFGNFWSVGGAWIFSNEFVAREHLPFLSFGKLRGSIGTSGQDGTGDYRYLELYESMPRISFHDMTILRTLGAANPDFHWESVHKLELGLELGFFNDRLLATTSWWRNRAGDQLGDYPLPATGGAYSIMRNMSGRIQNSGWEFILTAKIFDEKKFSWTISANYGIQNNKLLSIPDPGFNNYGLSRHVTVGKPFTGFALLYQSKGINPASGLYQFTDLDGNTTAYQYNENWDELLLDIRPRTVGLTSNIRWGSFSLDCMVQLTKQWGLNYLFNEAFLVGTPGGFVSEPGFVFGNMPVGRLDYWKEPGQSASFQKLYPYYLNGPIEAGYIKASRSDLAYVDASFIRLRNISLSWSIPETWAKKLQVASCQLFATGQNLLTITGYDGLDPEIQQSGITPLMKTFTAGIQVGF</sequence>
<keyword evidence="6 8" id="KW-0472">Membrane</keyword>
<dbReference type="InterPro" id="IPR036942">
    <property type="entry name" value="Beta-barrel_TonB_sf"/>
</dbReference>
<dbReference type="GO" id="GO:0009279">
    <property type="term" value="C:cell outer membrane"/>
    <property type="evidence" value="ECO:0007669"/>
    <property type="project" value="UniProtKB-SubCell"/>
</dbReference>
<dbReference type="Gene3D" id="2.170.130.10">
    <property type="entry name" value="TonB-dependent receptor, plug domain"/>
    <property type="match status" value="1"/>
</dbReference>
<dbReference type="InterPro" id="IPR023997">
    <property type="entry name" value="TonB-dep_OMP_SusC/RagA_CS"/>
</dbReference>
<evidence type="ECO:0000256" key="5">
    <source>
        <dbReference type="ARBA" id="ARBA00023077"/>
    </source>
</evidence>
<feature type="chain" id="PRO_5020484242" evidence="10">
    <location>
        <begin position="18"/>
        <end position="1116"/>
    </location>
</feature>
<evidence type="ECO:0000256" key="4">
    <source>
        <dbReference type="ARBA" id="ARBA00022692"/>
    </source>
</evidence>
<dbReference type="NCBIfam" id="TIGR04057">
    <property type="entry name" value="SusC_RagA_signa"/>
    <property type="match status" value="1"/>
</dbReference>
<evidence type="ECO:0000256" key="10">
    <source>
        <dbReference type="SAM" id="SignalP"/>
    </source>
</evidence>
<evidence type="ECO:0000313" key="14">
    <source>
        <dbReference type="Proteomes" id="UP000293874"/>
    </source>
</evidence>
<dbReference type="OrthoDB" id="600528at2"/>
<gene>
    <name evidence="13" type="ORF">EV199_5601</name>
</gene>
<keyword evidence="3 8" id="KW-1134">Transmembrane beta strand</keyword>
<dbReference type="PROSITE" id="PS52016">
    <property type="entry name" value="TONB_DEPENDENT_REC_3"/>
    <property type="match status" value="1"/>
</dbReference>
<comment type="caution">
    <text evidence="13">The sequence shown here is derived from an EMBL/GenBank/DDBJ whole genome shotgun (WGS) entry which is preliminary data.</text>
</comment>
<dbReference type="Gene3D" id="2.60.40.1120">
    <property type="entry name" value="Carboxypeptidase-like, regulatory domain"/>
    <property type="match status" value="1"/>
</dbReference>
<feature type="domain" description="TonB-dependent receptor plug" evidence="12">
    <location>
        <begin position="208"/>
        <end position="333"/>
    </location>
</feature>
<organism evidence="13 14">
    <name type="scientific">Pseudobacter ginsenosidimutans</name>
    <dbReference type="NCBI Taxonomy" id="661488"/>
    <lineage>
        <taxon>Bacteria</taxon>
        <taxon>Pseudomonadati</taxon>
        <taxon>Bacteroidota</taxon>
        <taxon>Chitinophagia</taxon>
        <taxon>Chitinophagales</taxon>
        <taxon>Chitinophagaceae</taxon>
        <taxon>Pseudobacter</taxon>
    </lineage>
</organism>
<proteinExistence type="inferred from homology"/>
<keyword evidence="2 8" id="KW-0813">Transport</keyword>
<dbReference type="Gene3D" id="2.40.170.20">
    <property type="entry name" value="TonB-dependent receptor, beta-barrel domain"/>
    <property type="match status" value="1"/>
</dbReference>
<protein>
    <submittedName>
        <fullName evidence="13">TonB-linked SusC/RagA family outer membrane protein</fullName>
    </submittedName>
</protein>
<dbReference type="InterPro" id="IPR012910">
    <property type="entry name" value="Plug_dom"/>
</dbReference>
<dbReference type="Pfam" id="PF13715">
    <property type="entry name" value="CarbopepD_reg_2"/>
    <property type="match status" value="1"/>
</dbReference>
<dbReference type="Pfam" id="PF07715">
    <property type="entry name" value="Plug"/>
    <property type="match status" value="1"/>
</dbReference>
<dbReference type="SUPFAM" id="SSF56935">
    <property type="entry name" value="Porins"/>
    <property type="match status" value="1"/>
</dbReference>
<comment type="similarity">
    <text evidence="8 9">Belongs to the TonB-dependent receptor family.</text>
</comment>
<keyword evidence="14" id="KW-1185">Reference proteome</keyword>
<evidence type="ECO:0000256" key="3">
    <source>
        <dbReference type="ARBA" id="ARBA00022452"/>
    </source>
</evidence>
<evidence type="ECO:0000256" key="8">
    <source>
        <dbReference type="PROSITE-ProRule" id="PRU01360"/>
    </source>
</evidence>
<dbReference type="AlphaFoldDB" id="A0A4Q7MEI8"/>
<evidence type="ECO:0000313" key="13">
    <source>
        <dbReference type="EMBL" id="RZS65428.1"/>
    </source>
</evidence>
<dbReference type="NCBIfam" id="TIGR04056">
    <property type="entry name" value="OMP_RagA_SusC"/>
    <property type="match status" value="1"/>
</dbReference>
<dbReference type="SUPFAM" id="SSF49464">
    <property type="entry name" value="Carboxypeptidase regulatory domain-like"/>
    <property type="match status" value="1"/>
</dbReference>
<keyword evidence="4 8" id="KW-0812">Transmembrane</keyword>
<dbReference type="InterPro" id="IPR037066">
    <property type="entry name" value="Plug_dom_sf"/>
</dbReference>
<evidence type="ECO:0000256" key="2">
    <source>
        <dbReference type="ARBA" id="ARBA00022448"/>
    </source>
</evidence>
<comment type="subcellular location">
    <subcellularLocation>
        <location evidence="1 8">Cell outer membrane</location>
        <topology evidence="1 8">Multi-pass membrane protein</topology>
    </subcellularLocation>
</comment>
<dbReference type="InterPro" id="IPR000531">
    <property type="entry name" value="Beta-barrel_TonB"/>
</dbReference>
<dbReference type="InterPro" id="IPR023996">
    <property type="entry name" value="TonB-dep_OMP_SusC/RagA"/>
</dbReference>
<evidence type="ECO:0000256" key="7">
    <source>
        <dbReference type="ARBA" id="ARBA00023237"/>
    </source>
</evidence>
<dbReference type="RefSeq" id="WP_158644146.1">
    <property type="nucleotide sequence ID" value="NZ_CP042431.1"/>
</dbReference>
<dbReference type="EMBL" id="SGXA01000005">
    <property type="protein sequence ID" value="RZS65428.1"/>
    <property type="molecule type" value="Genomic_DNA"/>
</dbReference>
<dbReference type="InterPro" id="IPR039426">
    <property type="entry name" value="TonB-dep_rcpt-like"/>
</dbReference>
<feature type="domain" description="TonB-dependent receptor-like beta-barrel" evidence="11">
    <location>
        <begin position="521"/>
        <end position="882"/>
    </location>
</feature>